<evidence type="ECO:0000256" key="1">
    <source>
        <dbReference type="ARBA" id="ARBA00004163"/>
    </source>
</evidence>
<comment type="similarity">
    <text evidence="2">Belongs to the USE1 family.</text>
</comment>
<dbReference type="PANTHER" id="PTHR13050:SF7">
    <property type="entry name" value="VESICLE TRANSPORT PROTEIN USE1"/>
    <property type="match status" value="1"/>
</dbReference>
<keyword evidence="8 11" id="KW-1133">Transmembrane helix</keyword>
<keyword evidence="9 11" id="KW-0472">Membrane</keyword>
<evidence type="ECO:0000256" key="5">
    <source>
        <dbReference type="ARBA" id="ARBA00022824"/>
    </source>
</evidence>
<protein>
    <submittedName>
        <fullName evidence="12">Uncharacterized protein</fullName>
    </submittedName>
</protein>
<accession>A0AAF0ES85</accession>
<reference evidence="12" key="1">
    <citation type="submission" date="2023-03" db="EMBL/GenBank/DDBJ databases">
        <title>Mating type loci evolution in Malassezia.</title>
        <authorList>
            <person name="Coelho M.A."/>
        </authorList>
    </citation>
    <scope>NUCLEOTIDE SEQUENCE</scope>
    <source>
        <strain evidence="12">CBS 9557</strain>
    </source>
</reference>
<evidence type="ECO:0000313" key="12">
    <source>
        <dbReference type="EMBL" id="WFD27841.1"/>
    </source>
</evidence>
<dbReference type="AlphaFoldDB" id="A0AAF0ES85"/>
<evidence type="ECO:0000256" key="10">
    <source>
        <dbReference type="SAM" id="MobiDB-lite"/>
    </source>
</evidence>
<keyword evidence="6" id="KW-0931">ER-Golgi transport</keyword>
<feature type="compositionally biased region" description="Basic and acidic residues" evidence="10">
    <location>
        <begin position="141"/>
        <end position="153"/>
    </location>
</feature>
<keyword evidence="5" id="KW-0256">Endoplasmic reticulum</keyword>
<feature type="transmembrane region" description="Helical" evidence="11">
    <location>
        <begin position="247"/>
        <end position="267"/>
    </location>
</feature>
<evidence type="ECO:0000256" key="11">
    <source>
        <dbReference type="SAM" id="Phobius"/>
    </source>
</evidence>
<dbReference type="CDD" id="cd15860">
    <property type="entry name" value="SNARE_USE1"/>
    <property type="match status" value="1"/>
</dbReference>
<dbReference type="Proteomes" id="UP001213623">
    <property type="component" value="Chromosome 5"/>
</dbReference>
<evidence type="ECO:0000256" key="3">
    <source>
        <dbReference type="ARBA" id="ARBA00022448"/>
    </source>
</evidence>
<keyword evidence="3" id="KW-0813">Transport</keyword>
<comment type="subcellular location">
    <subcellularLocation>
        <location evidence="1">Endoplasmic reticulum membrane</location>
        <topology evidence="1">Single-pass type IV membrane protein</topology>
    </subcellularLocation>
</comment>
<dbReference type="GO" id="GO:0005789">
    <property type="term" value="C:endoplasmic reticulum membrane"/>
    <property type="evidence" value="ECO:0007669"/>
    <property type="project" value="UniProtKB-SubCell"/>
</dbReference>
<sequence length="270" mass="29186">MAATASGALYRGRAEPLGMPPQHLPHNLAQYVAALEHRVQMEQTQAERALSAAPGSSAARIHRVLAGVRLARRMAADMPAPTPLSERIDVVRRQAEALLPSESGSGGGLAPSVSKADAFWDEYLYAELMPPAPPPTTFPHDTSEKSAPEESTLRQRRPGPPADAAPAPDEARGAMASERTLQEALSSELLRMASVLRQNSAAFADALERDRVRVEQASTGLEQNLDLMTRTRGQLGVFTKKARRMGWFTLGSIASVVVCWVCLFVVIRLT</sequence>
<dbReference type="GO" id="GO:0031201">
    <property type="term" value="C:SNARE complex"/>
    <property type="evidence" value="ECO:0007669"/>
    <property type="project" value="TreeGrafter"/>
</dbReference>
<proteinExistence type="inferred from homology"/>
<dbReference type="GO" id="GO:0005484">
    <property type="term" value="F:SNAP receptor activity"/>
    <property type="evidence" value="ECO:0007669"/>
    <property type="project" value="TreeGrafter"/>
</dbReference>
<dbReference type="EMBL" id="CP119896">
    <property type="protein sequence ID" value="WFD27841.1"/>
    <property type="molecule type" value="Genomic_DNA"/>
</dbReference>
<keyword evidence="7" id="KW-0653">Protein transport</keyword>
<keyword evidence="13" id="KW-1185">Reference proteome</keyword>
<feature type="compositionally biased region" description="Low complexity" evidence="10">
    <location>
        <begin position="164"/>
        <end position="176"/>
    </location>
</feature>
<name>A0AAF0ES85_9BASI</name>
<feature type="region of interest" description="Disordered" evidence="10">
    <location>
        <begin position="130"/>
        <end position="177"/>
    </location>
</feature>
<evidence type="ECO:0000256" key="6">
    <source>
        <dbReference type="ARBA" id="ARBA00022892"/>
    </source>
</evidence>
<gene>
    <name evidence="12" type="ORF">MNAN1_002847</name>
</gene>
<dbReference type="PANTHER" id="PTHR13050">
    <property type="entry name" value="USE1-LIKE PROTEIN"/>
    <property type="match status" value="1"/>
</dbReference>
<organism evidence="12 13">
    <name type="scientific">Malassezia nana</name>
    <dbReference type="NCBI Taxonomy" id="180528"/>
    <lineage>
        <taxon>Eukaryota</taxon>
        <taxon>Fungi</taxon>
        <taxon>Dikarya</taxon>
        <taxon>Basidiomycota</taxon>
        <taxon>Ustilaginomycotina</taxon>
        <taxon>Malasseziomycetes</taxon>
        <taxon>Malasseziales</taxon>
        <taxon>Malasseziaceae</taxon>
        <taxon>Malassezia</taxon>
    </lineage>
</organism>
<evidence type="ECO:0000256" key="9">
    <source>
        <dbReference type="ARBA" id="ARBA00023136"/>
    </source>
</evidence>
<dbReference type="GO" id="GO:0006890">
    <property type="term" value="P:retrograde vesicle-mediated transport, Golgi to endoplasmic reticulum"/>
    <property type="evidence" value="ECO:0007669"/>
    <property type="project" value="TreeGrafter"/>
</dbReference>
<keyword evidence="4 11" id="KW-0812">Transmembrane</keyword>
<dbReference type="InterPro" id="IPR019150">
    <property type="entry name" value="Vesicle_transport_protein_Use1"/>
</dbReference>
<dbReference type="GO" id="GO:0015031">
    <property type="term" value="P:protein transport"/>
    <property type="evidence" value="ECO:0007669"/>
    <property type="project" value="UniProtKB-KW"/>
</dbReference>
<evidence type="ECO:0000256" key="2">
    <source>
        <dbReference type="ARBA" id="ARBA00007891"/>
    </source>
</evidence>
<evidence type="ECO:0000256" key="8">
    <source>
        <dbReference type="ARBA" id="ARBA00022989"/>
    </source>
</evidence>
<evidence type="ECO:0000256" key="4">
    <source>
        <dbReference type="ARBA" id="ARBA00022692"/>
    </source>
</evidence>
<evidence type="ECO:0000256" key="7">
    <source>
        <dbReference type="ARBA" id="ARBA00022927"/>
    </source>
</evidence>
<evidence type="ECO:0000313" key="13">
    <source>
        <dbReference type="Proteomes" id="UP001213623"/>
    </source>
</evidence>